<protein>
    <submittedName>
        <fullName evidence="3">Sulfatase-like hydrolase/transferase</fullName>
    </submittedName>
</protein>
<accession>A0AAU7NPJ9</accession>
<evidence type="ECO:0000259" key="2">
    <source>
        <dbReference type="Pfam" id="PF00884"/>
    </source>
</evidence>
<dbReference type="PANTHER" id="PTHR43751:SF3">
    <property type="entry name" value="SULFATASE N-TERMINAL DOMAIN-CONTAINING PROTEIN"/>
    <property type="match status" value="1"/>
</dbReference>
<sequence length="692" mass="78665">MASILSESLFSAGWVAITIGVILLIRSLLNFSRTGPKIRKEVQEKFFIYGVYALTRLAFWSCLVAFYLAFPGSLLSSLTCQSFGPNNSLIISTLAGIISFALFTVRQFLNHLRHTPGIIATSANFEIVRLHSIWQKLTVNNLKSIDFILLCLFAGPDLFFLADFLLDRQWHDLIFLFLLSLVYCLPLFWNSMQREPSAVPHQADQKYPNIVMIGSDTLRADHLSAYGYHRPTSPFLDKLTKRSTLFQSCYVPLARTAPSLVSLFTGCWPDTHGIKDNFISDAQTQNMNLPSLAACLEKAGYQTSTISDWAGGDLGKFKLGFQNKKLPEDQWNLKYLIKQGPKDIRLFLSLFCHNKFGKIVLPELYYLAGVPLTRQLGLEARNELAKLSKENRPFLLNLFMGTTHPPFSSNYPYYQLFSDPNYQGRSKFCMSRLTSPEEIIESQQEPRDAFDLDQIIALYDGSIRQFDDEVQQIFNYIEKCGLNDNTIIVIYSDHGMELFEHDTWGQGNSINGDSSAHIPLIIHSHHSKLGTVHREKVRSIDIMPTLLDLCGVNIPETVQGVSLKPVIEGEAINQELTVLYETGIWLSTPPKQKAGHITYPDIFNLLEIPNPKSGTLSISPEYVETIESARDWLIWRGPWKLKCFALNNGPHYELYNTDNDPFCRNNIAEKDFGIVEKLLTAHKKLMIKYWEK</sequence>
<dbReference type="InterPro" id="IPR000917">
    <property type="entry name" value="Sulfatase_N"/>
</dbReference>
<dbReference type="PANTHER" id="PTHR43751">
    <property type="entry name" value="SULFATASE"/>
    <property type="match status" value="1"/>
</dbReference>
<evidence type="ECO:0000313" key="3">
    <source>
        <dbReference type="EMBL" id="XBS18893.1"/>
    </source>
</evidence>
<reference evidence="3 4" key="1">
    <citation type="journal article" date="2024" name="Microbiology">
        <title>Methylomarinum rosea sp. nov., a novel halophilic methanotrophic bacterium from the hypersaline Lake Elton.</title>
        <authorList>
            <person name="Suleimanov R.Z."/>
            <person name="Oshkin I.Y."/>
            <person name="Danilova O.V."/>
            <person name="Suzina N.E."/>
            <person name="Dedysh S.N."/>
        </authorList>
    </citation>
    <scope>NUCLEOTIDE SEQUENCE [LARGE SCALE GENOMIC DNA]</scope>
    <source>
        <strain evidence="3 4">Ch1-1</strain>
    </source>
</reference>
<dbReference type="Proteomes" id="UP001225378">
    <property type="component" value="Chromosome"/>
</dbReference>
<feature type="transmembrane region" description="Helical" evidence="1">
    <location>
        <begin position="46"/>
        <end position="68"/>
    </location>
</feature>
<dbReference type="KEGG" id="mech:Q9L42_010945"/>
<keyword evidence="1" id="KW-0812">Transmembrane</keyword>
<feature type="transmembrane region" description="Helical" evidence="1">
    <location>
        <begin position="173"/>
        <end position="192"/>
    </location>
</feature>
<feature type="transmembrane region" description="Helical" evidence="1">
    <location>
        <begin position="88"/>
        <end position="105"/>
    </location>
</feature>
<evidence type="ECO:0000256" key="1">
    <source>
        <dbReference type="SAM" id="Phobius"/>
    </source>
</evidence>
<dbReference type="SUPFAM" id="SSF53649">
    <property type="entry name" value="Alkaline phosphatase-like"/>
    <property type="match status" value="1"/>
</dbReference>
<dbReference type="Pfam" id="PF00884">
    <property type="entry name" value="Sulfatase"/>
    <property type="match status" value="1"/>
</dbReference>
<feature type="domain" description="Sulfatase N-terminal" evidence="2">
    <location>
        <begin position="208"/>
        <end position="552"/>
    </location>
</feature>
<keyword evidence="1" id="KW-0472">Membrane</keyword>
<keyword evidence="1" id="KW-1133">Transmembrane helix</keyword>
<proteinExistence type="predicted"/>
<evidence type="ECO:0000313" key="4">
    <source>
        <dbReference type="Proteomes" id="UP001225378"/>
    </source>
</evidence>
<dbReference type="AlphaFoldDB" id="A0AAU7NPJ9"/>
<dbReference type="InterPro" id="IPR017850">
    <property type="entry name" value="Alkaline_phosphatase_core_sf"/>
</dbReference>
<feature type="transmembrane region" description="Helical" evidence="1">
    <location>
        <begin position="6"/>
        <end position="25"/>
    </location>
</feature>
<dbReference type="EMBL" id="CP157743">
    <property type="protein sequence ID" value="XBS18893.1"/>
    <property type="molecule type" value="Genomic_DNA"/>
</dbReference>
<dbReference type="RefSeq" id="WP_305908380.1">
    <property type="nucleotide sequence ID" value="NZ_CP157743.1"/>
</dbReference>
<dbReference type="InterPro" id="IPR052701">
    <property type="entry name" value="GAG_Ulvan_Degrading_Sulfatases"/>
</dbReference>
<dbReference type="CDD" id="cd16148">
    <property type="entry name" value="sulfatase_like"/>
    <property type="match status" value="1"/>
</dbReference>
<gene>
    <name evidence="3" type="ORF">Q9L42_010945</name>
</gene>
<dbReference type="Gene3D" id="3.40.720.10">
    <property type="entry name" value="Alkaline Phosphatase, subunit A"/>
    <property type="match status" value="1"/>
</dbReference>
<keyword evidence="4" id="KW-1185">Reference proteome</keyword>
<organism evidence="3 4">
    <name type="scientific">Methylomarinum roseum</name>
    <dbReference type="NCBI Taxonomy" id="3067653"/>
    <lineage>
        <taxon>Bacteria</taxon>
        <taxon>Pseudomonadati</taxon>
        <taxon>Pseudomonadota</taxon>
        <taxon>Gammaproteobacteria</taxon>
        <taxon>Methylococcales</taxon>
        <taxon>Methylococcaceae</taxon>
        <taxon>Methylomarinum</taxon>
    </lineage>
</organism>
<name>A0AAU7NPJ9_9GAMM</name>